<dbReference type="InterPro" id="IPR006593">
    <property type="entry name" value="Cyt_b561/ferric_Rdtase_TM"/>
</dbReference>
<dbReference type="Gene3D" id="1.20.120.1770">
    <property type="match status" value="1"/>
</dbReference>
<evidence type="ECO:0000256" key="9">
    <source>
        <dbReference type="ARBA" id="ARBA00023004"/>
    </source>
</evidence>
<organism evidence="14 15">
    <name type="scientific">Phaeomoniella chlamydospora</name>
    <name type="common">Phaeoacremonium chlamydosporum</name>
    <dbReference type="NCBI Taxonomy" id="158046"/>
    <lineage>
        <taxon>Eukaryota</taxon>
        <taxon>Fungi</taxon>
        <taxon>Dikarya</taxon>
        <taxon>Ascomycota</taxon>
        <taxon>Pezizomycotina</taxon>
        <taxon>Eurotiomycetes</taxon>
        <taxon>Chaetothyriomycetidae</taxon>
        <taxon>Phaeomoniellales</taxon>
        <taxon>Phaeomoniellaceae</taxon>
        <taxon>Phaeomoniella</taxon>
    </lineage>
</organism>
<dbReference type="GO" id="GO:0016020">
    <property type="term" value="C:membrane"/>
    <property type="evidence" value="ECO:0007669"/>
    <property type="project" value="UniProtKB-SubCell"/>
</dbReference>
<feature type="transmembrane region" description="Helical" evidence="12">
    <location>
        <begin position="183"/>
        <end position="204"/>
    </location>
</feature>
<keyword evidence="5 12" id="KW-0812">Transmembrane</keyword>
<evidence type="ECO:0000256" key="5">
    <source>
        <dbReference type="ARBA" id="ARBA00022692"/>
    </source>
</evidence>
<dbReference type="GO" id="GO:0140575">
    <property type="term" value="F:transmembrane monodehydroascorbate reductase activity"/>
    <property type="evidence" value="ECO:0007669"/>
    <property type="project" value="InterPro"/>
</dbReference>
<dbReference type="Pfam" id="PF03188">
    <property type="entry name" value="Cytochrom_B561"/>
    <property type="match status" value="1"/>
</dbReference>
<dbReference type="CDD" id="cd08761">
    <property type="entry name" value="Cyt_b561_CYB561D2_like"/>
    <property type="match status" value="1"/>
</dbReference>
<reference evidence="14 15" key="1">
    <citation type="submission" date="2015-05" db="EMBL/GenBank/DDBJ databases">
        <title>Distinctive expansion of gene families associated with plant cell wall degradation and secondary metabolism in the genomes of grapevine trunk pathogens.</title>
        <authorList>
            <person name="Lawrence D.P."/>
            <person name="Travadon R."/>
            <person name="Rolshausen P.E."/>
            <person name="Baumgartner K."/>
        </authorList>
    </citation>
    <scope>NUCLEOTIDE SEQUENCE [LARGE SCALE GENOMIC DNA]</scope>
    <source>
        <strain evidence="14">UCRPC4</strain>
    </source>
</reference>
<dbReference type="InterPro" id="IPR045150">
    <property type="entry name" value="CYB561D1/2"/>
</dbReference>
<dbReference type="GO" id="GO:0046872">
    <property type="term" value="F:metal ion binding"/>
    <property type="evidence" value="ECO:0007669"/>
    <property type="project" value="UniProtKB-KW"/>
</dbReference>
<keyword evidence="9" id="KW-0408">Iron</keyword>
<comment type="subcellular location">
    <subcellularLocation>
        <location evidence="2">Membrane</location>
        <topology evidence="2">Multi-pass membrane protein</topology>
    </subcellularLocation>
</comment>
<feature type="domain" description="Cytochrome b561" evidence="13">
    <location>
        <begin position="37"/>
        <end position="233"/>
    </location>
</feature>
<dbReference type="PANTHER" id="PTHR15422">
    <property type="entry name" value="OS05G0565100 PROTEIN"/>
    <property type="match status" value="1"/>
</dbReference>
<keyword evidence="10 12" id="KW-0472">Membrane</keyword>
<keyword evidence="4" id="KW-0349">Heme</keyword>
<evidence type="ECO:0000256" key="2">
    <source>
        <dbReference type="ARBA" id="ARBA00004141"/>
    </source>
</evidence>
<evidence type="ECO:0000256" key="11">
    <source>
        <dbReference type="SAM" id="MobiDB-lite"/>
    </source>
</evidence>
<dbReference type="OrthoDB" id="432881at2759"/>
<keyword evidence="6" id="KW-0479">Metal-binding</keyword>
<feature type="transmembrane region" description="Helical" evidence="12">
    <location>
        <begin position="106"/>
        <end position="124"/>
    </location>
</feature>
<evidence type="ECO:0000256" key="1">
    <source>
        <dbReference type="ARBA" id="ARBA00001970"/>
    </source>
</evidence>
<evidence type="ECO:0000256" key="8">
    <source>
        <dbReference type="ARBA" id="ARBA00022989"/>
    </source>
</evidence>
<feature type="transmembrane region" description="Helical" evidence="12">
    <location>
        <begin position="144"/>
        <end position="163"/>
    </location>
</feature>
<dbReference type="AlphaFoldDB" id="A0A0G2G3D8"/>
<feature type="transmembrane region" description="Helical" evidence="12">
    <location>
        <begin position="39"/>
        <end position="63"/>
    </location>
</feature>
<evidence type="ECO:0000256" key="4">
    <source>
        <dbReference type="ARBA" id="ARBA00022617"/>
    </source>
</evidence>
<proteinExistence type="predicted"/>
<dbReference type="EMBL" id="LCWF01000126">
    <property type="protein sequence ID" value="KKY18343.1"/>
    <property type="molecule type" value="Genomic_DNA"/>
</dbReference>
<reference evidence="14 15" key="2">
    <citation type="submission" date="2015-05" db="EMBL/GenBank/DDBJ databases">
        <authorList>
            <person name="Morales-Cruz A."/>
            <person name="Amrine K.C."/>
            <person name="Cantu D."/>
        </authorList>
    </citation>
    <scope>NUCLEOTIDE SEQUENCE [LARGE SCALE GENOMIC DNA]</scope>
    <source>
        <strain evidence="14">UCRPC4</strain>
    </source>
</reference>
<feature type="transmembrane region" description="Helical" evidence="12">
    <location>
        <begin position="211"/>
        <end position="231"/>
    </location>
</feature>
<dbReference type="PANTHER" id="PTHR15422:SF45">
    <property type="entry name" value="CYTOCHROME B561 DOMAIN-CONTAINING PROTEIN"/>
    <property type="match status" value="1"/>
</dbReference>
<keyword evidence="7" id="KW-0249">Electron transport</keyword>
<protein>
    <submittedName>
        <fullName evidence="14">Putative cytochrome b561</fullName>
    </submittedName>
</protein>
<evidence type="ECO:0000256" key="7">
    <source>
        <dbReference type="ARBA" id="ARBA00022982"/>
    </source>
</evidence>
<keyword evidence="3" id="KW-0813">Transport</keyword>
<comment type="caution">
    <text evidence="14">The sequence shown here is derived from an EMBL/GenBank/DDBJ whole genome shotgun (WGS) entry which is preliminary data.</text>
</comment>
<evidence type="ECO:0000256" key="3">
    <source>
        <dbReference type="ARBA" id="ARBA00022448"/>
    </source>
</evidence>
<dbReference type="PROSITE" id="PS50939">
    <property type="entry name" value="CYTOCHROME_B561"/>
    <property type="match status" value="1"/>
</dbReference>
<evidence type="ECO:0000256" key="10">
    <source>
        <dbReference type="ARBA" id="ARBA00023136"/>
    </source>
</evidence>
<evidence type="ECO:0000256" key="12">
    <source>
        <dbReference type="SAM" id="Phobius"/>
    </source>
</evidence>
<sequence>MASATGIPENPPPAPETEPLLGRPGDASQKEGSGLQYNFFIGTATVAQAGIWILTALVWSAIFMNDLILFSAHPLLNSAGILLLVQGILVLQPTHTPKQKTVGTNIHFAINFTGFLALIAGLIVIEVNKGNHARFTSIHGRIGLVTYILIVIQTLIGFAQYYIPTSVFGSVDNGKKIYKYHRISGYLILLMALATICAATETGFNKMALHIQLWAVIVASVLVVAGVAPRIKKAKLGF</sequence>
<keyword evidence="8 12" id="KW-1133">Transmembrane helix</keyword>
<evidence type="ECO:0000313" key="15">
    <source>
        <dbReference type="Proteomes" id="UP000053317"/>
    </source>
</evidence>
<gene>
    <name evidence="14" type="ORF">UCRPC4_g05025</name>
</gene>
<comment type="cofactor">
    <cofactor evidence="1">
        <name>heme b</name>
        <dbReference type="ChEBI" id="CHEBI:60344"/>
    </cofactor>
</comment>
<dbReference type="SMART" id="SM00665">
    <property type="entry name" value="B561"/>
    <property type="match status" value="1"/>
</dbReference>
<evidence type="ECO:0000313" key="14">
    <source>
        <dbReference type="EMBL" id="KKY18343.1"/>
    </source>
</evidence>
<keyword evidence="15" id="KW-1185">Reference proteome</keyword>
<accession>A0A0G2G3D8</accession>
<feature type="region of interest" description="Disordered" evidence="11">
    <location>
        <begin position="1"/>
        <end position="29"/>
    </location>
</feature>
<name>A0A0G2G3D8_PHACM</name>
<dbReference type="Proteomes" id="UP000053317">
    <property type="component" value="Unassembled WGS sequence"/>
</dbReference>
<evidence type="ECO:0000259" key="13">
    <source>
        <dbReference type="PROSITE" id="PS50939"/>
    </source>
</evidence>
<evidence type="ECO:0000256" key="6">
    <source>
        <dbReference type="ARBA" id="ARBA00022723"/>
    </source>
</evidence>
<feature type="transmembrane region" description="Helical" evidence="12">
    <location>
        <begin position="75"/>
        <end position="94"/>
    </location>
</feature>